<dbReference type="EMBL" id="JACHIO010000025">
    <property type="protein sequence ID" value="MBB5066260.1"/>
    <property type="molecule type" value="Genomic_DNA"/>
</dbReference>
<dbReference type="Pfam" id="PF00403">
    <property type="entry name" value="HMA"/>
    <property type="match status" value="1"/>
</dbReference>
<reference evidence="2 3" key="1">
    <citation type="submission" date="2020-08" db="EMBL/GenBank/DDBJ databases">
        <title>Genomic Encyclopedia of Type Strains, Phase IV (KMG-V): Genome sequencing to study the core and pangenomes of soil and plant-associated prokaryotes.</title>
        <authorList>
            <person name="Whitman W."/>
        </authorList>
    </citation>
    <scope>NUCLEOTIDE SEQUENCE [LARGE SCALE GENOMIC DNA]</scope>
    <source>
        <strain evidence="2 3">X5P3</strain>
    </source>
</reference>
<dbReference type="InterPro" id="IPR036163">
    <property type="entry name" value="HMA_dom_sf"/>
</dbReference>
<dbReference type="CDD" id="cd00371">
    <property type="entry name" value="HMA"/>
    <property type="match status" value="1"/>
</dbReference>
<dbReference type="RefSeq" id="WP_184259634.1">
    <property type="nucleotide sequence ID" value="NZ_JACHIO010000025.1"/>
</dbReference>
<protein>
    <submittedName>
        <fullName evidence="2">Copper chaperone CopZ</fullName>
    </submittedName>
</protein>
<evidence type="ECO:0000313" key="3">
    <source>
        <dbReference type="Proteomes" id="UP000584867"/>
    </source>
</evidence>
<dbReference type="SUPFAM" id="SSF55008">
    <property type="entry name" value="HMA, heavy metal-associated domain"/>
    <property type="match status" value="1"/>
</dbReference>
<dbReference type="AlphaFoldDB" id="A0A7W8ED25"/>
<comment type="caution">
    <text evidence="2">The sequence shown here is derived from an EMBL/GenBank/DDBJ whole genome shotgun (WGS) entry which is preliminary data.</text>
</comment>
<sequence length="163" mass="17182">MKKIAIAGILGMCALTAQGQYKQINMTVFGMDCPPCAFAIRLSMKNVRGVSGVDVDLNKGLVTIKLTAGSTAELRQFNEAVEKNGFAHQDADVLVEGVLSGSSKAPLLQVTGTNDRYALVPFAQGVDVASLMGKSVIVQGVLPQSARGKVPVTLRYKTIAVSK</sequence>
<dbReference type="Proteomes" id="UP000584867">
    <property type="component" value="Unassembled WGS sequence"/>
</dbReference>
<evidence type="ECO:0000313" key="2">
    <source>
        <dbReference type="EMBL" id="MBB5066260.1"/>
    </source>
</evidence>
<proteinExistence type="predicted"/>
<evidence type="ECO:0000259" key="1">
    <source>
        <dbReference type="PROSITE" id="PS50846"/>
    </source>
</evidence>
<feature type="domain" description="HMA" evidence="1">
    <location>
        <begin position="22"/>
        <end position="89"/>
    </location>
</feature>
<dbReference type="GO" id="GO:0046872">
    <property type="term" value="F:metal ion binding"/>
    <property type="evidence" value="ECO:0007669"/>
    <property type="project" value="InterPro"/>
</dbReference>
<accession>A0A7W8ED25</accession>
<gene>
    <name evidence="2" type="ORF">HDF15_004636</name>
</gene>
<organism evidence="2 3">
    <name type="scientific">Granulicella mallensis</name>
    <dbReference type="NCBI Taxonomy" id="940614"/>
    <lineage>
        <taxon>Bacteria</taxon>
        <taxon>Pseudomonadati</taxon>
        <taxon>Acidobacteriota</taxon>
        <taxon>Terriglobia</taxon>
        <taxon>Terriglobales</taxon>
        <taxon>Acidobacteriaceae</taxon>
        <taxon>Granulicella</taxon>
    </lineage>
</organism>
<dbReference type="InterPro" id="IPR006121">
    <property type="entry name" value="HMA_dom"/>
</dbReference>
<dbReference type="PROSITE" id="PS50846">
    <property type="entry name" value="HMA_2"/>
    <property type="match status" value="1"/>
</dbReference>
<dbReference type="Gene3D" id="3.30.70.100">
    <property type="match status" value="1"/>
</dbReference>
<name>A0A7W8ED25_9BACT</name>